<evidence type="ECO:0000313" key="2">
    <source>
        <dbReference type="Proteomes" id="UP000663866"/>
    </source>
</evidence>
<keyword evidence="2" id="KW-1185">Reference proteome</keyword>
<organism evidence="1 2">
    <name type="scientific">Rotaria magnacalcarata</name>
    <dbReference type="NCBI Taxonomy" id="392030"/>
    <lineage>
        <taxon>Eukaryota</taxon>
        <taxon>Metazoa</taxon>
        <taxon>Spiralia</taxon>
        <taxon>Gnathifera</taxon>
        <taxon>Rotifera</taxon>
        <taxon>Eurotatoria</taxon>
        <taxon>Bdelloidea</taxon>
        <taxon>Philodinida</taxon>
        <taxon>Philodinidae</taxon>
        <taxon>Rotaria</taxon>
    </lineage>
</organism>
<proteinExistence type="predicted"/>
<evidence type="ECO:0000313" key="1">
    <source>
        <dbReference type="EMBL" id="CAF4782499.1"/>
    </source>
</evidence>
<reference evidence="1" key="1">
    <citation type="submission" date="2021-02" db="EMBL/GenBank/DDBJ databases">
        <authorList>
            <person name="Nowell W R."/>
        </authorList>
    </citation>
    <scope>NUCLEOTIDE SEQUENCE</scope>
</reference>
<dbReference type="AlphaFoldDB" id="A0A821NAJ4"/>
<sequence>MVHSGLITKLFQYLTDHISSPNDRLDRLKLFLNIFISIPYDNSDDCEKDLKQFIIDLY</sequence>
<protein>
    <submittedName>
        <fullName evidence="1">Uncharacterized protein</fullName>
    </submittedName>
</protein>
<accession>A0A821NAJ4</accession>
<name>A0A821NAJ4_9BILA</name>
<dbReference type="Proteomes" id="UP000663866">
    <property type="component" value="Unassembled WGS sequence"/>
</dbReference>
<gene>
    <name evidence="1" type="ORF">OVN521_LOCUS51228</name>
</gene>
<dbReference type="EMBL" id="CAJOBG010122075">
    <property type="protein sequence ID" value="CAF4782499.1"/>
    <property type="molecule type" value="Genomic_DNA"/>
</dbReference>
<feature type="non-terminal residue" evidence="1">
    <location>
        <position position="58"/>
    </location>
</feature>
<comment type="caution">
    <text evidence="1">The sequence shown here is derived from an EMBL/GenBank/DDBJ whole genome shotgun (WGS) entry which is preliminary data.</text>
</comment>